<dbReference type="GO" id="GO:0003824">
    <property type="term" value="F:catalytic activity"/>
    <property type="evidence" value="ECO:0007669"/>
    <property type="project" value="InterPro"/>
</dbReference>
<dbReference type="Pfam" id="PF01507">
    <property type="entry name" value="PAPS_reduct"/>
    <property type="match status" value="1"/>
</dbReference>
<proteinExistence type="predicted"/>
<dbReference type="PANTHER" id="PTHR43196:SF2">
    <property type="entry name" value="PHOSPHOADENOSINE PHOSPHOSULFATE REDUCTASE"/>
    <property type="match status" value="1"/>
</dbReference>
<accession>A0AA42BCH5</accession>
<dbReference type="SUPFAM" id="SSF52402">
    <property type="entry name" value="Adenine nucleotide alpha hydrolases-like"/>
    <property type="match status" value="1"/>
</dbReference>
<dbReference type="InterPro" id="IPR014729">
    <property type="entry name" value="Rossmann-like_a/b/a_fold"/>
</dbReference>
<evidence type="ECO:0000259" key="1">
    <source>
        <dbReference type="Pfam" id="PF01507"/>
    </source>
</evidence>
<protein>
    <submittedName>
        <fullName evidence="2">DNA phosphorothioation system sulfurtransferase DndC</fullName>
    </submittedName>
</protein>
<dbReference type="Gene3D" id="3.40.50.620">
    <property type="entry name" value="HUPs"/>
    <property type="match status" value="1"/>
</dbReference>
<feature type="domain" description="Phosphoadenosine phosphosulphate reductase" evidence="1">
    <location>
        <begin position="44"/>
        <end position="224"/>
    </location>
</feature>
<evidence type="ECO:0000313" key="3">
    <source>
        <dbReference type="Proteomes" id="UP001165292"/>
    </source>
</evidence>
<dbReference type="Proteomes" id="UP001165292">
    <property type="component" value="Unassembled WGS sequence"/>
</dbReference>
<dbReference type="CDD" id="cd23947">
    <property type="entry name" value="PAPS_reductase-like_YbdN"/>
    <property type="match status" value="1"/>
</dbReference>
<reference evidence="2" key="1">
    <citation type="submission" date="2022-06" db="EMBL/GenBank/DDBJ databases">
        <title>Detection of beta-lactamases in bacteria of animal origin.</title>
        <authorList>
            <person name="Mlynarcik P."/>
            <person name="Zdarska V."/>
            <person name="Chudobova H."/>
            <person name="Prochazkova P."/>
            <person name="Hricova K."/>
            <person name="Mezerova K."/>
            <person name="Bardon J."/>
            <person name="Dolejska M."/>
            <person name="Sukkar I."/>
            <person name="Kolar M."/>
        </authorList>
    </citation>
    <scope>NUCLEOTIDE SEQUENCE</scope>
    <source>
        <strain evidence="2">S 300-3</strain>
    </source>
</reference>
<dbReference type="InterPro" id="IPR017598">
    <property type="entry name" value="SulphurTrfase_DndC"/>
</dbReference>
<organism evidence="2 3">
    <name type="scientific">Stutzerimonas nitrititolerans</name>
    <dbReference type="NCBI Taxonomy" id="2482751"/>
    <lineage>
        <taxon>Bacteria</taxon>
        <taxon>Pseudomonadati</taxon>
        <taxon>Pseudomonadota</taxon>
        <taxon>Gammaproteobacteria</taxon>
        <taxon>Pseudomonadales</taxon>
        <taxon>Pseudomonadaceae</taxon>
        <taxon>Stutzerimonas</taxon>
    </lineage>
</organism>
<sequence>MKAEQFLYSNHEGFLTEAVIGGRPLSDLIREIQHIYKADKRPWVVGFSGGKDSTVILSLTYAALKLLPAEERHKHVFVVSSDTRVETPVVVDMIRNALDSVNVQAPIDSIPMSAHSVVPKTEETFWANLLGKGYPAPTKSFRWCTERMKIDPVSEFIKDKVAKFGEVVVVLGSRRQESSTRSQVISRHKIDGSALGRHSSLPNAYTYMPIELWSADEVWEYLMSAPRPWGGSNRVLFDLYKGSNAGECPLVIDTNTPSCGNSRFGCWTCTVVTHDKAIEGLVSTGEEWMRPLLEFRNQLHHSSLPENKTDYRNYKRRTGKVTFARGDINNDESVATKHIPGPYWMKYRQSWLKELLQLEKTIREGGRDIELIGRDELQAIRQQWLKDPNEPDWVDSLPRIFSEVYPDEQIDWVKNDAGAFTQPDAELLTELERTKGVPAALVMRLIDSELSFSGLSRRKGILDDLQRVLEQDWGELEEALSRHAEPHLRGSYRHAADAIRSEVEGLLQ</sequence>
<dbReference type="InterPro" id="IPR050128">
    <property type="entry name" value="Sulfate_adenylyltrnsfr_sub2"/>
</dbReference>
<dbReference type="RefSeq" id="WP_253162041.1">
    <property type="nucleotide sequence ID" value="NZ_JAMYBS010000001.1"/>
</dbReference>
<dbReference type="AlphaFoldDB" id="A0AA42BCH5"/>
<dbReference type="EMBL" id="JAMYBS010000001">
    <property type="protein sequence ID" value="MCO7543264.1"/>
    <property type="molecule type" value="Genomic_DNA"/>
</dbReference>
<dbReference type="InterPro" id="IPR002500">
    <property type="entry name" value="PAPS_reduct_dom"/>
</dbReference>
<evidence type="ECO:0000313" key="2">
    <source>
        <dbReference type="EMBL" id="MCO7543264.1"/>
    </source>
</evidence>
<dbReference type="NCBIfam" id="TIGR03183">
    <property type="entry name" value="DNA_S_dndC"/>
    <property type="match status" value="1"/>
</dbReference>
<comment type="caution">
    <text evidence="2">The sequence shown here is derived from an EMBL/GenBank/DDBJ whole genome shotgun (WGS) entry which is preliminary data.</text>
</comment>
<dbReference type="PANTHER" id="PTHR43196">
    <property type="entry name" value="SULFATE ADENYLYLTRANSFERASE SUBUNIT 2"/>
    <property type="match status" value="1"/>
</dbReference>
<gene>
    <name evidence="2" type="primary">dndC</name>
    <name evidence="2" type="ORF">NJF43_00655</name>
</gene>
<dbReference type="NCBIfam" id="NF005316">
    <property type="entry name" value="PRK06850.1"/>
    <property type="match status" value="1"/>
</dbReference>
<name>A0AA42BCH5_9GAMM</name>